<organism evidence="1">
    <name type="scientific">Myoviridae sp. ct4uh47</name>
    <dbReference type="NCBI Taxonomy" id="2825032"/>
    <lineage>
        <taxon>Viruses</taxon>
        <taxon>Duplodnaviria</taxon>
        <taxon>Heunggongvirae</taxon>
        <taxon>Uroviricota</taxon>
        <taxon>Caudoviricetes</taxon>
    </lineage>
</organism>
<evidence type="ECO:0000313" key="1">
    <source>
        <dbReference type="EMBL" id="DAG02099.1"/>
    </source>
</evidence>
<reference evidence="1" key="1">
    <citation type="journal article" date="2021" name="Proc. Natl. Acad. Sci. U.S.A.">
        <title>A Catalog of Tens of Thousands of Viruses from Human Metagenomes Reveals Hidden Associations with Chronic Diseases.</title>
        <authorList>
            <person name="Tisza M.J."/>
            <person name="Buck C.B."/>
        </authorList>
    </citation>
    <scope>NUCLEOTIDE SEQUENCE</scope>
    <source>
        <strain evidence="1">Ct4uh47</strain>
    </source>
</reference>
<dbReference type="InterPro" id="IPR008983">
    <property type="entry name" value="Tumour_necrosis_fac-like_dom"/>
</dbReference>
<accession>A0A8S5V659</accession>
<name>A0A8S5V659_9CAUD</name>
<proteinExistence type="predicted"/>
<sequence>MVNAVNVPVQSVASNGPVLFASTRLKTGCATRHEAGSSRIILLGPGVYRVSFSGNVSIPTGGTVQQTSVSIIQDGEAIPGSNMLYTPAAVAVPGNVATDVLVRVYQCCATSTLSVRNTGADAINIQDANIVVTRES</sequence>
<dbReference type="EMBL" id="BK016203">
    <property type="protein sequence ID" value="DAG02099.1"/>
    <property type="molecule type" value="Genomic_DNA"/>
</dbReference>
<protein>
    <submittedName>
        <fullName evidence="1">BclA protein</fullName>
    </submittedName>
</protein>
<dbReference type="Gene3D" id="2.60.120.40">
    <property type="match status" value="1"/>
</dbReference>